<evidence type="ECO:0000313" key="1">
    <source>
        <dbReference type="EMBL" id="VDK32913.1"/>
    </source>
</evidence>
<evidence type="ECO:0000313" key="3">
    <source>
        <dbReference type="WBParaSite" id="GPUH_0000223001-mRNA-1"/>
    </source>
</evidence>
<protein>
    <submittedName>
        <fullName evidence="3">COX assembly mitochondrial protein</fullName>
    </submittedName>
</protein>
<organism evidence="3">
    <name type="scientific">Gongylonema pulchrum</name>
    <dbReference type="NCBI Taxonomy" id="637853"/>
    <lineage>
        <taxon>Eukaryota</taxon>
        <taxon>Metazoa</taxon>
        <taxon>Ecdysozoa</taxon>
        <taxon>Nematoda</taxon>
        <taxon>Chromadorea</taxon>
        <taxon>Rhabditida</taxon>
        <taxon>Spirurina</taxon>
        <taxon>Spiruromorpha</taxon>
        <taxon>Spiruroidea</taxon>
        <taxon>Gongylonematidae</taxon>
        <taxon>Gongylonema</taxon>
    </lineage>
</organism>
<proteinExistence type="predicted"/>
<dbReference type="OrthoDB" id="5824895at2759"/>
<dbReference type="WBParaSite" id="GPUH_0000223001-mRNA-1">
    <property type="protein sequence ID" value="GPUH_0000223001-mRNA-1"/>
    <property type="gene ID" value="GPUH_0000223001"/>
</dbReference>
<dbReference type="EMBL" id="UYRT01003201">
    <property type="protein sequence ID" value="VDK32913.1"/>
    <property type="molecule type" value="Genomic_DNA"/>
</dbReference>
<keyword evidence="2" id="KW-1185">Reference proteome</keyword>
<name>A0A183D0I4_9BILA</name>
<gene>
    <name evidence="1" type="ORF">GPUH_LOCUS2226</name>
</gene>
<dbReference type="AlphaFoldDB" id="A0A183D0I4"/>
<reference evidence="1 2" key="2">
    <citation type="submission" date="2018-11" db="EMBL/GenBank/DDBJ databases">
        <authorList>
            <consortium name="Pathogen Informatics"/>
        </authorList>
    </citation>
    <scope>NUCLEOTIDE SEQUENCE [LARGE SCALE GENOMIC DNA]</scope>
</reference>
<evidence type="ECO:0000313" key="2">
    <source>
        <dbReference type="Proteomes" id="UP000271098"/>
    </source>
</evidence>
<dbReference type="Proteomes" id="UP000271098">
    <property type="component" value="Unassembled WGS sequence"/>
</dbReference>
<accession>A0A183D0I4</accession>
<reference evidence="3" key="1">
    <citation type="submission" date="2016-06" db="UniProtKB">
        <authorList>
            <consortium name="WormBaseParasite"/>
        </authorList>
    </citation>
    <scope>IDENTIFICATION</scope>
</reference>
<sequence>MVPFIAPVGLCEEYFPIECLAELVVSKNCKDDAGYGEFLTSLATDIGGLEFAGCIMDSFGDEYCAKVGDELEQAFFQCLSGASRCRNKEEMIIECEKEYLDHSRQSTEKIDREFEMADANQTRYQDKKK</sequence>